<organism evidence="2 3">
    <name type="scientific">Cladophialophora chaetospira</name>
    <dbReference type="NCBI Taxonomy" id="386627"/>
    <lineage>
        <taxon>Eukaryota</taxon>
        <taxon>Fungi</taxon>
        <taxon>Dikarya</taxon>
        <taxon>Ascomycota</taxon>
        <taxon>Pezizomycotina</taxon>
        <taxon>Eurotiomycetes</taxon>
        <taxon>Chaetothyriomycetidae</taxon>
        <taxon>Chaetothyriales</taxon>
        <taxon>Herpotrichiellaceae</taxon>
        <taxon>Cladophialophora</taxon>
    </lineage>
</organism>
<evidence type="ECO:0000313" key="2">
    <source>
        <dbReference type="EMBL" id="KAJ9607433.1"/>
    </source>
</evidence>
<dbReference type="PANTHER" id="PTHR42085:SF2">
    <property type="entry name" value="F-BOX DOMAIN-CONTAINING PROTEIN"/>
    <property type="match status" value="1"/>
</dbReference>
<evidence type="ECO:0000313" key="3">
    <source>
        <dbReference type="Proteomes" id="UP001172673"/>
    </source>
</evidence>
<dbReference type="AlphaFoldDB" id="A0AA39CGN8"/>
<keyword evidence="3" id="KW-1185">Reference proteome</keyword>
<reference evidence="2" key="1">
    <citation type="submission" date="2022-10" db="EMBL/GenBank/DDBJ databases">
        <title>Culturing micro-colonial fungi from biological soil crusts in the Mojave desert and describing Neophaeococcomyces mojavensis, and introducing the new genera and species Taxawa tesnikishii.</title>
        <authorList>
            <person name="Kurbessoian T."/>
            <person name="Stajich J.E."/>
        </authorList>
    </citation>
    <scope>NUCLEOTIDE SEQUENCE</scope>
    <source>
        <strain evidence="2">TK_41</strain>
    </source>
</reference>
<dbReference type="Proteomes" id="UP001172673">
    <property type="component" value="Unassembled WGS sequence"/>
</dbReference>
<dbReference type="PANTHER" id="PTHR42085">
    <property type="entry name" value="F-BOX DOMAIN-CONTAINING PROTEIN"/>
    <property type="match status" value="1"/>
</dbReference>
<comment type="caution">
    <text evidence="2">The sequence shown here is derived from an EMBL/GenBank/DDBJ whole genome shotgun (WGS) entry which is preliminary data.</text>
</comment>
<evidence type="ECO:0000256" key="1">
    <source>
        <dbReference type="SAM" id="MobiDB-lite"/>
    </source>
</evidence>
<evidence type="ECO:0008006" key="4">
    <source>
        <dbReference type="Google" id="ProtNLM"/>
    </source>
</evidence>
<name>A0AA39CGN8_9EURO</name>
<feature type="compositionally biased region" description="Basic residues" evidence="1">
    <location>
        <begin position="1"/>
        <end position="18"/>
    </location>
</feature>
<gene>
    <name evidence="2" type="ORF">H2200_008506</name>
</gene>
<feature type="region of interest" description="Disordered" evidence="1">
    <location>
        <begin position="1"/>
        <end position="29"/>
    </location>
</feature>
<proteinExistence type="predicted"/>
<accession>A0AA39CGN8</accession>
<protein>
    <recommendedName>
        <fullName evidence="4">F-box domain-containing protein</fullName>
    </recommendedName>
</protein>
<feature type="compositionally biased region" description="Low complexity" evidence="1">
    <location>
        <begin position="19"/>
        <end position="29"/>
    </location>
</feature>
<sequence>MPKIKKSRPKHGAKRLRRSSTAETGAAASSVQPQIVRKTSRFLDLPVEIRLRIYAFLVEPYLDRETTLKLTPTERRTEMQPLLSVCRQVSEEWVPFFYSATWMVNDLFRKPSDLDTLYLKTLDTYKARNIQRIAHNATSEDRRRPKFSEAKTFASVISKYKTGLESLDTVSMIAAHSNMLFYTWGGTLTKDPERTAEKLWQRSLWSPEWDALARTLQGKTRSGVFQGWDLTKYIAVSTCINMRGERVYRPIGANLEWTKPNSHVNTTDDGVTNVAYKLVVVEAESG</sequence>
<dbReference type="InterPro" id="IPR038883">
    <property type="entry name" value="AN11006-like"/>
</dbReference>
<dbReference type="EMBL" id="JAPDRK010000012">
    <property type="protein sequence ID" value="KAJ9607433.1"/>
    <property type="molecule type" value="Genomic_DNA"/>
</dbReference>